<evidence type="ECO:0008006" key="9">
    <source>
        <dbReference type="Google" id="ProtNLM"/>
    </source>
</evidence>
<dbReference type="InterPro" id="IPR001343">
    <property type="entry name" value="Hemolysn_Ca-bd"/>
</dbReference>
<evidence type="ECO:0000256" key="4">
    <source>
        <dbReference type="ARBA" id="ARBA00022837"/>
    </source>
</evidence>
<dbReference type="Gene3D" id="2.80.10.50">
    <property type="match status" value="3"/>
</dbReference>
<dbReference type="Proteomes" id="UP000197019">
    <property type="component" value="Chromosome"/>
</dbReference>
<dbReference type="NCBIfam" id="TIGR02608">
    <property type="entry name" value="delta_60_rpt"/>
    <property type="match status" value="7"/>
</dbReference>
<reference evidence="7 8" key="1">
    <citation type="submission" date="2017-06" db="EMBL/GenBank/DDBJ databases">
        <title>Genome Sequencing of the methanotroph Methylovulum psychrotolerants str. HV10-M2 isolated from a high-altitude environment.</title>
        <authorList>
            <person name="Mateos-Rivera A."/>
        </authorList>
    </citation>
    <scope>NUCLEOTIDE SEQUENCE [LARGE SCALE GENOMIC DNA]</scope>
    <source>
        <strain evidence="7 8">HV10_M2</strain>
    </source>
</reference>
<evidence type="ECO:0000313" key="8">
    <source>
        <dbReference type="Proteomes" id="UP000197019"/>
    </source>
</evidence>
<keyword evidence="8" id="KW-1185">Reference proteome</keyword>
<sequence>MSNTAPSFITKNDPITTDFGYSDQAYDVSVQTDGKLVISGTVYLDMMADMGQGLMGSSVLRYNSDGSLDLSFSGDGKLDTRGLIHAQALQADGKILVAGTASTSFDFYDFDIERYNSDGSLDTTFGNGGVVTTNFLLSNDIAYSIAVQSDGKILAAGKSGHDYGLVRYNSNGSLDTSFSGDGKVATDMGADFEQANSIVLQSNGKIVLGGSSGLVRYNTDGSLDTGFSGDGKLSTSGITNLALQTDGKLLATEADGTLDRYNSDGSVDTSFSGDGKVTDVWANTLLLQSDGKLLTTNNYSELTRYNSDGSLDTSFSGDGKITIGFTINATTVQADGKIVVTGYGFNYPQAYLSYYRYDFYTARYNSDGSLDTTFTQSNDSLRLPLSITENDPATYLAELAQIRDTELDALNGGLGDYSGASLTLARHGGANTDDVFGGSGVLALSNGAITVSGVNIGTYQQSGGQLTLTFGAATTQQVNSALQHLTYQNTSDLTPPSLQIDWTFSDGALSTVGNTTVDISPQYDATTGYAMINGSRTVGQTLTTSNNFTDPDGLGTISYQWQGSSNGTTWSNLGSGPTLVVTQAMLSQQIRLTDSYTDQQGAAKSITTVQGTSGNDNILSGDAKFGMDGNDHLYSYSSTYGHSNSILMDGGNGKDVVDYSPADILNVGVTVDLTLTTAQNTVAVGMNTLLNIEDLIGTLNNDTFTGNALANSLFGQAGNDTLNGGGGNDGLTGGAGDDRLDGGTGTDMAYYNSAATGVTVNLALTTAQNTHGAGTDTLLNIESLNGSTYNDVLVGNYANNTLLGGNGNDVLAGSLGNDTLTGGAGKDIFAFNSALGINNIDTLTDFNVADDTIRLENGIFTTLTTPGVLAAEAFKIIGNGGVADSTDHLLYNTATGALSYDADGSGAAAAVQIAILGTGLAMTNADFIVV</sequence>
<dbReference type="GO" id="GO:0005509">
    <property type="term" value="F:calcium ion binding"/>
    <property type="evidence" value="ECO:0007669"/>
    <property type="project" value="InterPro"/>
</dbReference>
<evidence type="ECO:0000256" key="6">
    <source>
        <dbReference type="ARBA" id="ARBA00023136"/>
    </source>
</evidence>
<evidence type="ECO:0000256" key="1">
    <source>
        <dbReference type="ARBA" id="ARBA00004370"/>
    </source>
</evidence>
<dbReference type="EMBL" id="CP022129">
    <property type="protein sequence ID" value="ASF48039.1"/>
    <property type="molecule type" value="Genomic_DNA"/>
</dbReference>
<dbReference type="OrthoDB" id="5570715at2"/>
<keyword evidence="2" id="KW-0800">Toxin</keyword>
<dbReference type="PRINTS" id="PR00313">
    <property type="entry name" value="CABNDNGRPT"/>
</dbReference>
<keyword evidence="6" id="KW-0472">Membrane</keyword>
<evidence type="ECO:0000256" key="3">
    <source>
        <dbReference type="ARBA" id="ARBA00022737"/>
    </source>
</evidence>
<gene>
    <name evidence="7" type="ORF">CEK71_19290</name>
</gene>
<organism evidence="7 8">
    <name type="scientific">Methylovulum psychrotolerans</name>
    <dbReference type="NCBI Taxonomy" id="1704499"/>
    <lineage>
        <taxon>Bacteria</taxon>
        <taxon>Pseudomonadati</taxon>
        <taxon>Pseudomonadota</taxon>
        <taxon>Gammaproteobacteria</taxon>
        <taxon>Methylococcales</taxon>
        <taxon>Methylococcaceae</taxon>
        <taxon>Methylovulum</taxon>
    </lineage>
</organism>
<keyword evidence="3" id="KW-0677">Repeat</keyword>
<accession>A0A1Z4C3F6</accession>
<dbReference type="InterPro" id="IPR011049">
    <property type="entry name" value="Serralysin-like_metalloprot_C"/>
</dbReference>
<dbReference type="InterPro" id="IPR003995">
    <property type="entry name" value="RTX_toxin_determinant-A"/>
</dbReference>
<dbReference type="Pfam" id="PF17164">
    <property type="entry name" value="DUF5122"/>
    <property type="match status" value="6"/>
</dbReference>
<dbReference type="GO" id="GO:0005576">
    <property type="term" value="C:extracellular region"/>
    <property type="evidence" value="ECO:0007669"/>
    <property type="project" value="InterPro"/>
</dbReference>
<dbReference type="KEGG" id="mpsy:CEK71_19290"/>
<dbReference type="PRINTS" id="PR01488">
    <property type="entry name" value="RTXTOXINA"/>
</dbReference>
<dbReference type="Gene3D" id="2.60.40.2700">
    <property type="match status" value="1"/>
</dbReference>
<proteinExistence type="predicted"/>
<dbReference type="GO" id="GO:0016020">
    <property type="term" value="C:membrane"/>
    <property type="evidence" value="ECO:0007669"/>
    <property type="project" value="UniProtKB-SubCell"/>
</dbReference>
<dbReference type="GO" id="GO:0090729">
    <property type="term" value="F:toxin activity"/>
    <property type="evidence" value="ECO:0007669"/>
    <property type="project" value="UniProtKB-KW"/>
</dbReference>
<comment type="subcellular location">
    <subcellularLocation>
        <location evidence="1">Membrane</location>
    </subcellularLocation>
</comment>
<evidence type="ECO:0000256" key="5">
    <source>
        <dbReference type="ARBA" id="ARBA00023026"/>
    </source>
</evidence>
<evidence type="ECO:0000256" key="2">
    <source>
        <dbReference type="ARBA" id="ARBA00022656"/>
    </source>
</evidence>
<dbReference type="PROSITE" id="PS00330">
    <property type="entry name" value="HEMOLYSIN_CALCIUM"/>
    <property type="match status" value="1"/>
</dbReference>
<dbReference type="InterPro" id="IPR013431">
    <property type="entry name" value="Delta_60_rpt"/>
</dbReference>
<dbReference type="RefSeq" id="WP_088620909.1">
    <property type="nucleotide sequence ID" value="NZ_CP022129.1"/>
</dbReference>
<protein>
    <recommendedName>
        <fullName evidence="9">Calcium-binding protein</fullName>
    </recommendedName>
</protein>
<dbReference type="InterPro" id="IPR018511">
    <property type="entry name" value="Hemolysin-typ_Ca-bd_CS"/>
</dbReference>
<dbReference type="SUPFAM" id="SSF51120">
    <property type="entry name" value="beta-Roll"/>
    <property type="match status" value="2"/>
</dbReference>
<dbReference type="SUPFAM" id="SSF63829">
    <property type="entry name" value="Calcium-dependent phosphotriesterase"/>
    <property type="match status" value="2"/>
</dbReference>
<dbReference type="Gene3D" id="2.150.10.10">
    <property type="entry name" value="Serralysin-like metalloprotease, C-terminal"/>
    <property type="match status" value="2"/>
</dbReference>
<dbReference type="AlphaFoldDB" id="A0A1Z4C3F6"/>
<keyword evidence="4" id="KW-0106">Calcium</keyword>
<evidence type="ECO:0000313" key="7">
    <source>
        <dbReference type="EMBL" id="ASF48039.1"/>
    </source>
</evidence>
<name>A0A1Z4C3F6_9GAMM</name>
<dbReference type="Pfam" id="PF00353">
    <property type="entry name" value="HemolysinCabind"/>
    <property type="match status" value="3"/>
</dbReference>
<keyword evidence="5" id="KW-0843">Virulence</keyword>